<dbReference type="KEGG" id="llu:AKJ09_04011"/>
<dbReference type="PROSITE" id="PS51257">
    <property type="entry name" value="PROKAR_LIPOPROTEIN"/>
    <property type="match status" value="1"/>
</dbReference>
<feature type="signal peptide" evidence="1">
    <location>
        <begin position="1"/>
        <end position="22"/>
    </location>
</feature>
<keyword evidence="4" id="KW-1185">Reference proteome</keyword>
<accession>A0A0K1PUZ8</accession>
<evidence type="ECO:0000256" key="1">
    <source>
        <dbReference type="SAM" id="SignalP"/>
    </source>
</evidence>
<dbReference type="Pfam" id="PF17517">
    <property type="entry name" value="IgGFc_binding"/>
    <property type="match status" value="1"/>
</dbReference>
<protein>
    <recommendedName>
        <fullName evidence="2">IgGFc-binding protein N-terminal domain-containing protein</fullName>
    </recommendedName>
</protein>
<name>A0A0K1PUZ8_9BACT</name>
<evidence type="ECO:0000313" key="3">
    <source>
        <dbReference type="EMBL" id="AKU97347.1"/>
    </source>
</evidence>
<evidence type="ECO:0000313" key="4">
    <source>
        <dbReference type="Proteomes" id="UP000064967"/>
    </source>
</evidence>
<dbReference type="PANTHER" id="PTHR46534">
    <property type="entry name" value="IGGFC_BINDING DOMAIN-CONTAINING PROTEIN"/>
    <property type="match status" value="1"/>
</dbReference>
<dbReference type="AlphaFoldDB" id="A0A0K1PUZ8"/>
<feature type="chain" id="PRO_5005466332" description="IgGFc-binding protein N-terminal domain-containing protein" evidence="1">
    <location>
        <begin position="23"/>
        <end position="605"/>
    </location>
</feature>
<evidence type="ECO:0000259" key="2">
    <source>
        <dbReference type="Pfam" id="PF17517"/>
    </source>
</evidence>
<dbReference type="EMBL" id="CP012333">
    <property type="protein sequence ID" value="AKU97347.1"/>
    <property type="molecule type" value="Genomic_DNA"/>
</dbReference>
<sequence>MLRVRVRVLASVFALIVVGASASVGCSSDRDGFEVKATPIVPPDGGEPIEAAACGYRCSRDLKQVLEVCEGEEKVAKVCPPGQGCGIDDCVDACSSAALSKGSIGCSFWTVPPDDARYGAGSCFAAMIANTWDVPVTIKAGYGADPLDISKATYTAAVPDGSAGPVYTRLDGPLAPGDVAIVFLAQADVPVSPDAVACPVGTTPALMVDPIRRGTTKTKAFHFETDAPVAAYSIFPYGGAPSKIPTATLLLPVSSWDERYIAVSTAKFRSKGEFLYDQRTLQIVANEDDTKVAMRPTVEVLQGDGVEPGAAGEPVEWTLSKGQVLQLTQFQSTSGSPIEANKPVAVFGGSPCTYLPLDKQYCDLTQQQIAPFAQWGTSYALVPYRPRIDALAGPARETVLWSFVGAVDGTVLTYEPARPPGAPATLSAGEVAAFETDAIVTVKSQDSKHPFQASVYMSSSMSGGGSPSGGRTLGDPDFVTIVPSDQFLDRYVFFADYTFPETSLTLVRRKTSTGFKPVTLACAGEITGWEPLGTSGEFEFTWVHLTAGSRAQTFAGGACGYGRHEAASEGPFSVTVWGIGRDASYGYAGGMGSRPINDAPPPLVK</sequence>
<dbReference type="STRING" id="1391654.AKJ09_04011"/>
<dbReference type="PANTHER" id="PTHR46534:SF1">
    <property type="entry name" value="IGGFC-BINDING PROTEIN N-TERMINAL DOMAIN-CONTAINING PROTEIN"/>
    <property type="match status" value="1"/>
</dbReference>
<reference evidence="3 4" key="1">
    <citation type="submission" date="2015-08" db="EMBL/GenBank/DDBJ databases">
        <authorList>
            <person name="Babu N.S."/>
            <person name="Beckwith C.J."/>
            <person name="Beseler K.G."/>
            <person name="Brison A."/>
            <person name="Carone J.V."/>
            <person name="Caskin T.P."/>
            <person name="Diamond M."/>
            <person name="Durham M.E."/>
            <person name="Foxe J.M."/>
            <person name="Go M."/>
            <person name="Henderson B.A."/>
            <person name="Jones I.B."/>
            <person name="McGettigan J.A."/>
            <person name="Micheletti S.J."/>
            <person name="Nasrallah M.E."/>
            <person name="Ortiz D."/>
            <person name="Piller C.R."/>
            <person name="Privatt S.R."/>
            <person name="Schneider S.L."/>
            <person name="Sharp S."/>
            <person name="Smith T.C."/>
            <person name="Stanton J.D."/>
            <person name="Ullery H.E."/>
            <person name="Wilson R.J."/>
            <person name="Serrano M.G."/>
            <person name="Buck G."/>
            <person name="Lee V."/>
            <person name="Wang Y."/>
            <person name="Carvalho R."/>
            <person name="Voegtly L."/>
            <person name="Shi R."/>
            <person name="Duckworth R."/>
            <person name="Johnson A."/>
            <person name="Loviza R."/>
            <person name="Walstead R."/>
            <person name="Shah Z."/>
            <person name="Kiflezghi M."/>
            <person name="Wade K."/>
            <person name="Ball S.L."/>
            <person name="Bradley K.W."/>
            <person name="Asai D.J."/>
            <person name="Bowman C.A."/>
            <person name="Russell D.A."/>
            <person name="Pope W.H."/>
            <person name="Jacobs-Sera D."/>
            <person name="Hendrix R.W."/>
            <person name="Hatfull G.F."/>
        </authorList>
    </citation>
    <scope>NUCLEOTIDE SEQUENCE [LARGE SCALE GENOMIC DNA]</scope>
    <source>
        <strain evidence="3 4">DSM 27648</strain>
    </source>
</reference>
<organism evidence="3 4">
    <name type="scientific">Labilithrix luteola</name>
    <dbReference type="NCBI Taxonomy" id="1391654"/>
    <lineage>
        <taxon>Bacteria</taxon>
        <taxon>Pseudomonadati</taxon>
        <taxon>Myxococcota</taxon>
        <taxon>Polyangia</taxon>
        <taxon>Polyangiales</taxon>
        <taxon>Labilitrichaceae</taxon>
        <taxon>Labilithrix</taxon>
    </lineage>
</organism>
<keyword evidence="1" id="KW-0732">Signal</keyword>
<dbReference type="RefSeq" id="WP_169927639.1">
    <property type="nucleotide sequence ID" value="NZ_CP012333.1"/>
</dbReference>
<dbReference type="InterPro" id="IPR035234">
    <property type="entry name" value="IgGFc-bd_N"/>
</dbReference>
<gene>
    <name evidence="3" type="ORF">AKJ09_04011</name>
</gene>
<proteinExistence type="predicted"/>
<dbReference type="Proteomes" id="UP000064967">
    <property type="component" value="Chromosome"/>
</dbReference>
<feature type="domain" description="IgGFc-binding protein N-terminal" evidence="2">
    <location>
        <begin position="246"/>
        <end position="578"/>
    </location>
</feature>